<dbReference type="AlphaFoldDB" id="A0A810MVT0"/>
<keyword evidence="2" id="KW-0812">Transmembrane</keyword>
<evidence type="ECO:0000256" key="2">
    <source>
        <dbReference type="SAM" id="Phobius"/>
    </source>
</evidence>
<feature type="compositionally biased region" description="Pro residues" evidence="1">
    <location>
        <begin position="104"/>
        <end position="117"/>
    </location>
</feature>
<keyword evidence="2" id="KW-1133">Transmembrane helix</keyword>
<proteinExistence type="predicted"/>
<feature type="compositionally biased region" description="Low complexity" evidence="1">
    <location>
        <begin position="93"/>
        <end position="103"/>
    </location>
</feature>
<reference evidence="3" key="1">
    <citation type="submission" date="2020-08" db="EMBL/GenBank/DDBJ databases">
        <title>Whole genome shotgun sequence of Polymorphospora rubra NBRC 101157.</title>
        <authorList>
            <person name="Komaki H."/>
            <person name="Tamura T."/>
        </authorList>
    </citation>
    <scope>NUCLEOTIDE SEQUENCE</scope>
    <source>
        <strain evidence="3">NBRC 101157</strain>
    </source>
</reference>
<evidence type="ECO:0000313" key="3">
    <source>
        <dbReference type="EMBL" id="BCJ63428.1"/>
    </source>
</evidence>
<evidence type="ECO:0000256" key="1">
    <source>
        <dbReference type="SAM" id="MobiDB-lite"/>
    </source>
</evidence>
<feature type="region of interest" description="Disordered" evidence="1">
    <location>
        <begin position="91"/>
        <end position="135"/>
    </location>
</feature>
<evidence type="ECO:0000313" key="4">
    <source>
        <dbReference type="Proteomes" id="UP000680866"/>
    </source>
</evidence>
<feature type="transmembrane region" description="Helical" evidence="2">
    <location>
        <begin position="262"/>
        <end position="283"/>
    </location>
</feature>
<dbReference type="RefSeq" id="WP_212821089.1">
    <property type="nucleotide sequence ID" value="NZ_AP023359.1"/>
</dbReference>
<gene>
    <name evidence="3" type="ORF">Prubr_04490</name>
</gene>
<sequence>MSAGGARRGRRDNGFDAAEYAVAGDVDPRVGEHLLDVLAAGGIAAYLQPSADLNPVTRTTTVPARPVDRLYVDRAHLETARGYLADLAEEEQPAGTGASAAGDGPPPGISPIGPAPTGPGAGGPSGEASGGRADPDVDAEWARIVAGFHTEVDDTARSWPAAEDVDPDRPPTGRPWLVKGLNGSPVGTGPADTDEPPEAPKRPGGGVRRLPSAADFSGVSVGGRDNDPSLLDGLDTFGADLPEDDEGYEPPPPPPLPRVSKYAVVAVLAMLGGFALFLFPSLLPIDRTVVTMIGFLGILGGFVTLIARLRSGDDEEEDRDDGAIV</sequence>
<name>A0A810MVT0_9ACTN</name>
<feature type="region of interest" description="Disordered" evidence="1">
    <location>
        <begin position="154"/>
        <end position="255"/>
    </location>
</feature>
<dbReference type="Proteomes" id="UP000680866">
    <property type="component" value="Chromosome"/>
</dbReference>
<feature type="compositionally biased region" description="Gly residues" evidence="1">
    <location>
        <begin position="119"/>
        <end position="129"/>
    </location>
</feature>
<accession>A0A810MVT0</accession>
<organism evidence="3 4">
    <name type="scientific">Polymorphospora rubra</name>
    <dbReference type="NCBI Taxonomy" id="338584"/>
    <lineage>
        <taxon>Bacteria</taxon>
        <taxon>Bacillati</taxon>
        <taxon>Actinomycetota</taxon>
        <taxon>Actinomycetes</taxon>
        <taxon>Micromonosporales</taxon>
        <taxon>Micromonosporaceae</taxon>
        <taxon>Polymorphospora</taxon>
    </lineage>
</organism>
<evidence type="ECO:0008006" key="5">
    <source>
        <dbReference type="Google" id="ProtNLM"/>
    </source>
</evidence>
<dbReference type="KEGG" id="pry:Prubr_04490"/>
<keyword evidence="2" id="KW-0472">Membrane</keyword>
<protein>
    <recommendedName>
        <fullName evidence="5">DUF308 domain-containing protein</fullName>
    </recommendedName>
</protein>
<feature type="transmembrane region" description="Helical" evidence="2">
    <location>
        <begin position="289"/>
        <end position="309"/>
    </location>
</feature>
<dbReference type="EMBL" id="AP023359">
    <property type="protein sequence ID" value="BCJ63428.1"/>
    <property type="molecule type" value="Genomic_DNA"/>
</dbReference>
<keyword evidence="4" id="KW-1185">Reference proteome</keyword>